<evidence type="ECO:0000313" key="2">
    <source>
        <dbReference type="Proteomes" id="UP000265520"/>
    </source>
</evidence>
<accession>A0A392UPP5</accession>
<protein>
    <submittedName>
        <fullName evidence="1">Glycerophosphoryl diester phosphodiesterase family protein</fullName>
    </submittedName>
</protein>
<sequence>NKCLLGNKTPPYMQPVQAGSLLATVSNQSMPPAQAPLPPLTKAEVVESPL</sequence>
<reference evidence="1 2" key="1">
    <citation type="journal article" date="2018" name="Front. Plant Sci.">
        <title>Red Clover (Trifolium pratense) and Zigzag Clover (T. medium) - A Picture of Genomic Similarities and Differences.</title>
        <authorList>
            <person name="Dluhosova J."/>
            <person name="Istvanek J."/>
            <person name="Nedelnik J."/>
            <person name="Repkova J."/>
        </authorList>
    </citation>
    <scope>NUCLEOTIDE SEQUENCE [LARGE SCALE GENOMIC DNA]</scope>
    <source>
        <strain evidence="2">cv. 10/8</strain>
        <tissue evidence="1">Leaf</tissue>
    </source>
</reference>
<dbReference type="Proteomes" id="UP000265520">
    <property type="component" value="Unassembled WGS sequence"/>
</dbReference>
<feature type="non-terminal residue" evidence="1">
    <location>
        <position position="50"/>
    </location>
</feature>
<dbReference type="AlphaFoldDB" id="A0A392UPP5"/>
<feature type="non-terminal residue" evidence="1">
    <location>
        <position position="1"/>
    </location>
</feature>
<keyword evidence="2" id="KW-1185">Reference proteome</keyword>
<dbReference type="EMBL" id="LXQA010866288">
    <property type="protein sequence ID" value="MCI74717.1"/>
    <property type="molecule type" value="Genomic_DNA"/>
</dbReference>
<proteinExistence type="predicted"/>
<comment type="caution">
    <text evidence="1">The sequence shown here is derived from an EMBL/GenBank/DDBJ whole genome shotgun (WGS) entry which is preliminary data.</text>
</comment>
<organism evidence="1 2">
    <name type="scientific">Trifolium medium</name>
    <dbReference type="NCBI Taxonomy" id="97028"/>
    <lineage>
        <taxon>Eukaryota</taxon>
        <taxon>Viridiplantae</taxon>
        <taxon>Streptophyta</taxon>
        <taxon>Embryophyta</taxon>
        <taxon>Tracheophyta</taxon>
        <taxon>Spermatophyta</taxon>
        <taxon>Magnoliopsida</taxon>
        <taxon>eudicotyledons</taxon>
        <taxon>Gunneridae</taxon>
        <taxon>Pentapetalae</taxon>
        <taxon>rosids</taxon>
        <taxon>fabids</taxon>
        <taxon>Fabales</taxon>
        <taxon>Fabaceae</taxon>
        <taxon>Papilionoideae</taxon>
        <taxon>50 kb inversion clade</taxon>
        <taxon>NPAAA clade</taxon>
        <taxon>Hologalegina</taxon>
        <taxon>IRL clade</taxon>
        <taxon>Trifolieae</taxon>
        <taxon>Trifolium</taxon>
    </lineage>
</organism>
<name>A0A392UPP5_9FABA</name>
<evidence type="ECO:0000313" key="1">
    <source>
        <dbReference type="EMBL" id="MCI74717.1"/>
    </source>
</evidence>